<evidence type="ECO:0008006" key="4">
    <source>
        <dbReference type="Google" id="ProtNLM"/>
    </source>
</evidence>
<organism evidence="2 3">
    <name type="scientific">Selenomonas ruminis</name>
    <dbReference type="NCBI Taxonomy" id="2593411"/>
    <lineage>
        <taxon>Bacteria</taxon>
        <taxon>Bacillati</taxon>
        <taxon>Bacillota</taxon>
        <taxon>Negativicutes</taxon>
        <taxon>Selenomonadales</taxon>
        <taxon>Selenomonadaceae</taxon>
        <taxon>Selenomonas</taxon>
    </lineage>
</organism>
<name>A0A5D6WA58_9FIRM</name>
<keyword evidence="3" id="KW-1185">Reference proteome</keyword>
<keyword evidence="1" id="KW-0732">Signal</keyword>
<protein>
    <recommendedName>
        <fullName evidence="4">Outer membrane protein assembly factor BamE</fullName>
    </recommendedName>
</protein>
<dbReference type="Proteomes" id="UP000323646">
    <property type="component" value="Unassembled WGS sequence"/>
</dbReference>
<evidence type="ECO:0000256" key="1">
    <source>
        <dbReference type="SAM" id="SignalP"/>
    </source>
</evidence>
<feature type="signal peptide" evidence="1">
    <location>
        <begin position="1"/>
        <end position="21"/>
    </location>
</feature>
<dbReference type="AlphaFoldDB" id="A0A5D6WA58"/>
<dbReference type="RefSeq" id="WP_149170419.1">
    <property type="nucleotide sequence ID" value="NZ_VTOY01000001.1"/>
</dbReference>
<dbReference type="OrthoDB" id="3035565at2"/>
<feature type="chain" id="PRO_5039234882" description="Outer membrane protein assembly factor BamE" evidence="1">
    <location>
        <begin position="22"/>
        <end position="167"/>
    </location>
</feature>
<evidence type="ECO:0000313" key="3">
    <source>
        <dbReference type="Proteomes" id="UP000323646"/>
    </source>
</evidence>
<proteinExistence type="predicted"/>
<sequence>MKKKLAVMFALFALLFFSGQADVSARKFITVVPSSEITFSGIGKYATIEEVKRIYGEPETLSRRDDGLIYFVYGNSWRFLCKPVNGQYYVYQMEVTKNNGITTPSGIHVGSTTDEVYAAYGDYNDASSNGSYNWNLSSVQPGQPDDRSLFITVKDNKVVNMVILYSY</sequence>
<comment type="caution">
    <text evidence="2">The sequence shown here is derived from an EMBL/GenBank/DDBJ whole genome shotgun (WGS) entry which is preliminary data.</text>
</comment>
<dbReference type="EMBL" id="VTOY01000001">
    <property type="protein sequence ID" value="TYZ24796.1"/>
    <property type="molecule type" value="Genomic_DNA"/>
</dbReference>
<reference evidence="2 3" key="1">
    <citation type="submission" date="2019-08" db="EMBL/GenBank/DDBJ databases">
        <title>Selenomonas sp. mPRGC5 and Selenomonas sp. mPRGC8 isolated from ruminal fluid of dairy goat (Capra hircus).</title>
        <authorList>
            <person name="Poothong S."/>
            <person name="Nuengjamnong C."/>
            <person name="Tanasupawat S."/>
        </authorList>
    </citation>
    <scope>NUCLEOTIDE SEQUENCE [LARGE SCALE GENOMIC DNA]</scope>
    <source>
        <strain evidence="3">mPRGC5</strain>
    </source>
</reference>
<gene>
    <name evidence="2" type="ORF">FZ040_01785</name>
</gene>
<evidence type="ECO:0000313" key="2">
    <source>
        <dbReference type="EMBL" id="TYZ24796.1"/>
    </source>
</evidence>
<accession>A0A5D6WA58</accession>